<evidence type="ECO:0000313" key="1">
    <source>
        <dbReference type="EMBL" id="MFH0274926.1"/>
    </source>
</evidence>
<dbReference type="InterPro" id="IPR010319">
    <property type="entry name" value="Transglutaminase-like_Cys_pept"/>
</dbReference>
<evidence type="ECO:0000313" key="2">
    <source>
        <dbReference type="Proteomes" id="UP001607221"/>
    </source>
</evidence>
<dbReference type="RefSeq" id="WP_394633229.1">
    <property type="nucleotide sequence ID" value="NZ_JBIHSE010000005.1"/>
</dbReference>
<reference evidence="1 2" key="1">
    <citation type="submission" date="2024-10" db="EMBL/GenBank/DDBJ databases">
        <authorList>
            <person name="Yibar A."/>
            <person name="Saticioglu I.B."/>
            <person name="Duman M."/>
            <person name="Ajmi N."/>
            <person name="Gurler F."/>
            <person name="Ay H."/>
            <person name="Onuk E."/>
            <person name="Guler S."/>
            <person name="Romalde J.L."/>
        </authorList>
    </citation>
    <scope>NUCLEOTIDE SEQUENCE [LARGE SCALE GENOMIC DNA]</scope>
    <source>
        <strain evidence="1 2">1-TCBS-A</strain>
    </source>
</reference>
<protein>
    <submittedName>
        <fullName evidence="1">Transglutaminase-like cysteine peptidase</fullName>
    </submittedName>
</protein>
<sequence length="258" mass="29589">MISLVLLAQRWNFLNDQVTSLDNALKKLTLSTDQSLVSRFGVGTNVAATLLVAAGDIKLLSKNIKTLLYLIGEVTKREATMELILLSLLWLEQKVPITLLKQTQRAFQSIDYKSDLELWGESEYWATPAELLDKAQGDCEDVAIAKYFLLIEQGVPMDRLRLAYQLLEDGDVHMLLEYHHAPHTYLLDIQVNDISLATPLHFEQQILSFNNYGLWVNRQLLGDSQSQMKLWREFLERYQTSKVNQESALSKFLSIQEQ</sequence>
<dbReference type="PANTHER" id="PTHR39327:SF1">
    <property type="entry name" value="BLR5470 PROTEIN"/>
    <property type="match status" value="1"/>
</dbReference>
<dbReference type="PANTHER" id="PTHR39327">
    <property type="match status" value="1"/>
</dbReference>
<gene>
    <name evidence="1" type="ORF">ACGRHZ_26995</name>
</gene>
<accession>A0ABW7JFW6</accession>
<organism evidence="1 2">
    <name type="scientific">Vibrio jasicida</name>
    <dbReference type="NCBI Taxonomy" id="766224"/>
    <lineage>
        <taxon>Bacteria</taxon>
        <taxon>Pseudomonadati</taxon>
        <taxon>Pseudomonadota</taxon>
        <taxon>Gammaproteobacteria</taxon>
        <taxon>Vibrionales</taxon>
        <taxon>Vibrionaceae</taxon>
        <taxon>Vibrio</taxon>
    </lineage>
</organism>
<dbReference type="EMBL" id="JBIHSE010000005">
    <property type="protein sequence ID" value="MFH0274926.1"/>
    <property type="molecule type" value="Genomic_DNA"/>
</dbReference>
<dbReference type="Proteomes" id="UP001607221">
    <property type="component" value="Unassembled WGS sequence"/>
</dbReference>
<keyword evidence="2" id="KW-1185">Reference proteome</keyword>
<dbReference type="Gene3D" id="3.10.620.30">
    <property type="match status" value="1"/>
</dbReference>
<proteinExistence type="predicted"/>
<dbReference type="Pfam" id="PF06035">
    <property type="entry name" value="Peptidase_C93"/>
    <property type="match status" value="1"/>
</dbReference>
<comment type="caution">
    <text evidence="1">The sequence shown here is derived from an EMBL/GenBank/DDBJ whole genome shotgun (WGS) entry which is preliminary data.</text>
</comment>
<name>A0ABW7JFW6_9VIBR</name>